<name>A0A0V0QG47_PSEPJ</name>
<feature type="compositionally biased region" description="Basic residues" evidence="2">
    <location>
        <begin position="19"/>
        <end position="29"/>
    </location>
</feature>
<evidence type="ECO:0000256" key="1">
    <source>
        <dbReference type="SAM" id="Coils"/>
    </source>
</evidence>
<protein>
    <submittedName>
        <fullName evidence="3">Uncharacterized protein</fullName>
    </submittedName>
</protein>
<proteinExistence type="predicted"/>
<keyword evidence="1" id="KW-0175">Coiled coil</keyword>
<organism evidence="3 4">
    <name type="scientific">Pseudocohnilembus persalinus</name>
    <name type="common">Ciliate</name>
    <dbReference type="NCBI Taxonomy" id="266149"/>
    <lineage>
        <taxon>Eukaryota</taxon>
        <taxon>Sar</taxon>
        <taxon>Alveolata</taxon>
        <taxon>Ciliophora</taxon>
        <taxon>Intramacronucleata</taxon>
        <taxon>Oligohymenophorea</taxon>
        <taxon>Scuticociliatia</taxon>
        <taxon>Philasterida</taxon>
        <taxon>Pseudocohnilembidae</taxon>
        <taxon>Pseudocohnilembus</taxon>
    </lineage>
</organism>
<evidence type="ECO:0000313" key="4">
    <source>
        <dbReference type="Proteomes" id="UP000054937"/>
    </source>
</evidence>
<dbReference type="Proteomes" id="UP000054937">
    <property type="component" value="Unassembled WGS sequence"/>
</dbReference>
<accession>A0A0V0QG47</accession>
<feature type="compositionally biased region" description="Low complexity" evidence="2">
    <location>
        <begin position="133"/>
        <end position="173"/>
    </location>
</feature>
<feature type="region of interest" description="Disordered" evidence="2">
    <location>
        <begin position="19"/>
        <end position="202"/>
    </location>
</feature>
<feature type="compositionally biased region" description="Low complexity" evidence="2">
    <location>
        <begin position="96"/>
        <end position="119"/>
    </location>
</feature>
<evidence type="ECO:0000313" key="3">
    <source>
        <dbReference type="EMBL" id="KRX01179.1"/>
    </source>
</evidence>
<reference evidence="3 4" key="1">
    <citation type="journal article" date="2015" name="Sci. Rep.">
        <title>Genome of the facultative scuticociliatosis pathogen Pseudocohnilembus persalinus provides insight into its virulence through horizontal gene transfer.</title>
        <authorList>
            <person name="Xiong J."/>
            <person name="Wang G."/>
            <person name="Cheng J."/>
            <person name="Tian M."/>
            <person name="Pan X."/>
            <person name="Warren A."/>
            <person name="Jiang C."/>
            <person name="Yuan D."/>
            <person name="Miao W."/>
        </authorList>
    </citation>
    <scope>NUCLEOTIDE SEQUENCE [LARGE SCALE GENOMIC DNA]</scope>
    <source>
        <strain evidence="3">36N120E</strain>
    </source>
</reference>
<dbReference type="InParanoid" id="A0A0V0QG47"/>
<evidence type="ECO:0000256" key="2">
    <source>
        <dbReference type="SAM" id="MobiDB-lite"/>
    </source>
</evidence>
<dbReference type="OrthoDB" id="297810at2759"/>
<feature type="compositionally biased region" description="Polar residues" evidence="2">
    <location>
        <begin position="120"/>
        <end position="132"/>
    </location>
</feature>
<dbReference type="EMBL" id="LDAU01000175">
    <property type="protein sequence ID" value="KRX01179.1"/>
    <property type="molecule type" value="Genomic_DNA"/>
</dbReference>
<feature type="compositionally biased region" description="Polar residues" evidence="2">
    <location>
        <begin position="30"/>
        <end position="95"/>
    </location>
</feature>
<dbReference type="AlphaFoldDB" id="A0A0V0QG47"/>
<comment type="caution">
    <text evidence="3">The sequence shown here is derived from an EMBL/GenBank/DDBJ whole genome shotgun (WGS) entry which is preliminary data.</text>
</comment>
<keyword evidence="4" id="KW-1185">Reference proteome</keyword>
<gene>
    <name evidence="3" type="ORF">PPERSA_03683</name>
</gene>
<sequence>MENEENQMEISKGKMIKIRRPISQHKSKNIKISGQQRKSQLAYSTIKTNDQDYQQDETQIKQSQNNQKHSKILSNGSGLKFTKQNSQMSNRNPAVNSINSKNIINNSKIRYQQQQQQEQNPVQSANSQQSRISKNSQNQKNMMSNQNIKSKNNTNNYSNSNSIYNNNNNNNMNIRQSQFVGNNESNLPPVNNNKNMQRQKTQKIEKQTVGFNKNIQGIDQDMLDEGENYTQTSQIQIPKQQFFNIDIEKAVEFFVTKGRNLRDKIEQEEIPMEVIQQLIWDNKVFKIQYNHLLQKMCQQKQINAEFKNMQKKPFEKIEKFFIKKLDENLMKKAMDLEIKQKCKIARENIRLQIRQQREEIQRELKEEWNWADF</sequence>
<feature type="coiled-coil region" evidence="1">
    <location>
        <begin position="339"/>
        <end position="366"/>
    </location>
</feature>
<feature type="compositionally biased region" description="Low complexity" evidence="2">
    <location>
        <begin position="182"/>
        <end position="195"/>
    </location>
</feature>